<dbReference type="InterPro" id="IPR000878">
    <property type="entry name" value="4pyrrol_Mease"/>
</dbReference>
<evidence type="ECO:0000256" key="3">
    <source>
        <dbReference type="ARBA" id="ARBA00022603"/>
    </source>
</evidence>
<dbReference type="PANTHER" id="PTHR46111">
    <property type="entry name" value="RIBOSOMAL RNA SMALL SUBUNIT METHYLTRANSFERASE I"/>
    <property type="match status" value="1"/>
</dbReference>
<keyword evidence="4 6" id="KW-0808">Transferase</keyword>
<accession>A0A1M2V156</accession>
<keyword evidence="5 6" id="KW-0949">S-adenosyl-L-methionine</keyword>
<comment type="function">
    <text evidence="6">Catalyzes the 2'-O-methylation of the ribose of cytidine 1402 (C1402) in 16S rRNA.</text>
</comment>
<dbReference type="Gene3D" id="3.40.1010.10">
    <property type="entry name" value="Cobalt-precorrin-4 Transmethylase, Domain 1"/>
    <property type="match status" value="1"/>
</dbReference>
<keyword evidence="3 6" id="KW-0489">Methyltransferase</keyword>
<evidence type="ECO:0000313" key="10">
    <source>
        <dbReference type="Proteomes" id="UP000183986"/>
    </source>
</evidence>
<dbReference type="CDD" id="cd11648">
    <property type="entry name" value="RsmI"/>
    <property type="match status" value="1"/>
</dbReference>
<dbReference type="InterPro" id="IPR014776">
    <property type="entry name" value="4pyrrole_Mease_sub2"/>
</dbReference>
<dbReference type="FunFam" id="3.40.1010.10:FF:000007">
    <property type="entry name" value="Ribosomal RNA small subunit methyltransferase I"/>
    <property type="match status" value="1"/>
</dbReference>
<sequence length="292" mass="31558">MCMSGSENVRKEMDGVLYVVATPIGNLDDLSDRARQTLAKVDLVAAEDTRHSGRLLQHLGLSKQMLALHDHNERARVAGILDALAAGRQVALVSDAGTPLISDPGYLLVREVRAAGYRVSPVPGPCALVAALSVAGLPTDRFLFAGFLPAKRSGRQAALTELAREPATLVFYESPHRIIEFMKDLAEVLGADRECVLGRELTKTFETFYSGRADEVLEQLESDPHGARGEFVVMVRGAAPTPAGEASVLDTDKLLELLIKELPVKKAARIAAEVSGLGKNELYQRALELKDH</sequence>
<reference evidence="9" key="1">
    <citation type="submission" date="2016-11" db="EMBL/GenBank/DDBJ databases">
        <title>Draft Genome Sequence of Marinobacter hydrocarbonoclasticus strain STW2, a polyaromatic aromatic hydrocarbon degrading and denitrifying bacterium from rhizosphere of Seagrass Enhalus acodoides.</title>
        <authorList>
            <person name="Ling J."/>
            <person name="Dong J."/>
        </authorList>
    </citation>
    <scope>NUCLEOTIDE SEQUENCE [LARGE SCALE GENOMIC DNA]</scope>
    <source>
        <strain evidence="9">STW2</strain>
    </source>
</reference>
<dbReference type="OrthoDB" id="9809084at2"/>
<dbReference type="FunFam" id="3.30.950.10:FF:000002">
    <property type="entry name" value="Ribosomal RNA small subunit methyltransferase I"/>
    <property type="match status" value="1"/>
</dbReference>
<gene>
    <name evidence="6" type="primary">rsmI</name>
    <name evidence="9" type="ORF">BEE62_15370</name>
</gene>
<dbReference type="EMBL" id="MPKY01000001">
    <property type="protein sequence ID" value="OJT01318.1"/>
    <property type="molecule type" value="Genomic_DNA"/>
</dbReference>
<protein>
    <recommendedName>
        <fullName evidence="6">Ribosomal RNA small subunit methyltransferase I</fullName>
        <ecNumber evidence="6">2.1.1.198</ecNumber>
    </recommendedName>
    <alternativeName>
        <fullName evidence="6">16S rRNA 2'-O-ribose C1402 methyltransferase</fullName>
    </alternativeName>
    <alternativeName>
        <fullName evidence="6">rRNA (cytidine-2'-O-)-methyltransferase RsmI</fullName>
    </alternativeName>
</protein>
<comment type="caution">
    <text evidence="9">The sequence shown here is derived from an EMBL/GenBank/DDBJ whole genome shotgun (WGS) entry which is preliminary data.</text>
</comment>
<proteinExistence type="inferred from homology"/>
<dbReference type="InterPro" id="IPR018063">
    <property type="entry name" value="SAM_MeTrfase_RsmI_CS"/>
</dbReference>
<evidence type="ECO:0000256" key="4">
    <source>
        <dbReference type="ARBA" id="ARBA00022679"/>
    </source>
</evidence>
<keyword evidence="2 6" id="KW-0698">rRNA processing</keyword>
<dbReference type="Pfam" id="PF00590">
    <property type="entry name" value="TP_methylase"/>
    <property type="match status" value="1"/>
</dbReference>
<comment type="catalytic activity">
    <reaction evidence="6">
        <text>cytidine(1402) in 16S rRNA + S-adenosyl-L-methionine = 2'-O-methylcytidine(1402) in 16S rRNA + S-adenosyl-L-homocysteine + H(+)</text>
        <dbReference type="Rhea" id="RHEA:42924"/>
        <dbReference type="Rhea" id="RHEA-COMP:10285"/>
        <dbReference type="Rhea" id="RHEA-COMP:10286"/>
        <dbReference type="ChEBI" id="CHEBI:15378"/>
        <dbReference type="ChEBI" id="CHEBI:57856"/>
        <dbReference type="ChEBI" id="CHEBI:59789"/>
        <dbReference type="ChEBI" id="CHEBI:74495"/>
        <dbReference type="ChEBI" id="CHEBI:82748"/>
        <dbReference type="EC" id="2.1.1.198"/>
    </reaction>
</comment>
<dbReference type="HAMAP" id="MF_01877">
    <property type="entry name" value="16SrRNA_methyltr_I"/>
    <property type="match status" value="1"/>
</dbReference>
<dbReference type="GO" id="GO:0005737">
    <property type="term" value="C:cytoplasm"/>
    <property type="evidence" value="ECO:0007669"/>
    <property type="project" value="UniProtKB-SubCell"/>
</dbReference>
<dbReference type="AlphaFoldDB" id="A0A1M2V156"/>
<dbReference type="SUPFAM" id="SSF53790">
    <property type="entry name" value="Tetrapyrrole methylase"/>
    <property type="match status" value="1"/>
</dbReference>
<dbReference type="GeneID" id="94722721"/>
<feature type="domain" description="Tetrapyrrole methylase" evidence="7">
    <location>
        <begin position="17"/>
        <end position="216"/>
    </location>
</feature>
<dbReference type="Proteomes" id="UP000183986">
    <property type="component" value="Unassembled WGS sequence"/>
</dbReference>
<dbReference type="PIRSF" id="PIRSF005917">
    <property type="entry name" value="MTase_YraL"/>
    <property type="match status" value="1"/>
</dbReference>
<keyword evidence="10" id="KW-1185">Reference proteome</keyword>
<comment type="subcellular location">
    <subcellularLocation>
        <location evidence="6">Cytoplasm</location>
    </subcellularLocation>
</comment>
<evidence type="ECO:0000256" key="2">
    <source>
        <dbReference type="ARBA" id="ARBA00022552"/>
    </source>
</evidence>
<organism evidence="9 10">
    <name type="scientific">Marinobacter nauticus</name>
    <name type="common">Marinobacter hydrocarbonoclasticus</name>
    <name type="synonym">Marinobacter aquaeolei</name>
    <dbReference type="NCBI Taxonomy" id="2743"/>
    <lineage>
        <taxon>Bacteria</taxon>
        <taxon>Pseudomonadati</taxon>
        <taxon>Pseudomonadota</taxon>
        <taxon>Gammaproteobacteria</taxon>
        <taxon>Pseudomonadales</taxon>
        <taxon>Marinobacteraceae</taxon>
        <taxon>Marinobacter</taxon>
    </lineage>
</organism>
<feature type="domain" description="RsmI HTH" evidence="8">
    <location>
        <begin position="246"/>
        <end position="290"/>
    </location>
</feature>
<name>A0A1M2V156_MARNT</name>
<evidence type="ECO:0000256" key="1">
    <source>
        <dbReference type="ARBA" id="ARBA00022490"/>
    </source>
</evidence>
<dbReference type="PROSITE" id="PS01296">
    <property type="entry name" value="RSMI"/>
    <property type="match status" value="1"/>
</dbReference>
<dbReference type="GO" id="GO:0070677">
    <property type="term" value="F:rRNA (cytosine-2'-O-)-methyltransferase activity"/>
    <property type="evidence" value="ECO:0007669"/>
    <property type="project" value="UniProtKB-UniRule"/>
</dbReference>
<evidence type="ECO:0000259" key="8">
    <source>
        <dbReference type="Pfam" id="PF23016"/>
    </source>
</evidence>
<dbReference type="Pfam" id="PF23016">
    <property type="entry name" value="RsmI_C"/>
    <property type="match status" value="1"/>
</dbReference>
<dbReference type="InterPro" id="IPR053910">
    <property type="entry name" value="RsmI_HTH"/>
</dbReference>
<dbReference type="InterPro" id="IPR014777">
    <property type="entry name" value="4pyrrole_Mease_sub1"/>
</dbReference>
<evidence type="ECO:0000256" key="5">
    <source>
        <dbReference type="ARBA" id="ARBA00022691"/>
    </source>
</evidence>
<comment type="similarity">
    <text evidence="6">Belongs to the methyltransferase superfamily. RsmI family.</text>
</comment>
<keyword evidence="1 6" id="KW-0963">Cytoplasm</keyword>
<evidence type="ECO:0000256" key="6">
    <source>
        <dbReference type="HAMAP-Rule" id="MF_01877"/>
    </source>
</evidence>
<dbReference type="EC" id="2.1.1.198" evidence="6"/>
<dbReference type="RefSeq" id="WP_061333006.1">
    <property type="nucleotide sequence ID" value="NZ_MPKY01000001.1"/>
</dbReference>
<dbReference type="PANTHER" id="PTHR46111:SF1">
    <property type="entry name" value="RIBOSOMAL RNA SMALL SUBUNIT METHYLTRANSFERASE I"/>
    <property type="match status" value="1"/>
</dbReference>
<evidence type="ECO:0000259" key="7">
    <source>
        <dbReference type="Pfam" id="PF00590"/>
    </source>
</evidence>
<dbReference type="InterPro" id="IPR008189">
    <property type="entry name" value="rRNA_ssu_MeTfrase_I"/>
</dbReference>
<dbReference type="InterPro" id="IPR035996">
    <property type="entry name" value="4pyrrol_Methylase_sf"/>
</dbReference>
<dbReference type="NCBIfam" id="TIGR00096">
    <property type="entry name" value="16S rRNA (cytidine(1402)-2'-O)-methyltransferase"/>
    <property type="match status" value="1"/>
</dbReference>
<evidence type="ECO:0000313" key="9">
    <source>
        <dbReference type="EMBL" id="OJT01318.1"/>
    </source>
</evidence>
<dbReference type="Gene3D" id="3.30.950.10">
    <property type="entry name" value="Methyltransferase, Cobalt-precorrin-4 Transmethylase, Domain 2"/>
    <property type="match status" value="1"/>
</dbReference>